<dbReference type="SUPFAM" id="SSF46689">
    <property type="entry name" value="Homeodomain-like"/>
    <property type="match status" value="2"/>
</dbReference>
<dbReference type="GO" id="GO:0043565">
    <property type="term" value="F:sequence-specific DNA binding"/>
    <property type="evidence" value="ECO:0007669"/>
    <property type="project" value="InterPro"/>
</dbReference>
<dbReference type="OrthoDB" id="9803764at2"/>
<keyword evidence="6" id="KW-1185">Reference proteome</keyword>
<dbReference type="PANTHER" id="PTHR43130:SF11">
    <property type="entry name" value="TRANSCRIPTIONAL REGULATORY PROTEIN"/>
    <property type="match status" value="1"/>
</dbReference>
<dbReference type="Gene3D" id="1.10.10.60">
    <property type="entry name" value="Homeodomain-like"/>
    <property type="match status" value="2"/>
</dbReference>
<dbReference type="EMBL" id="QUZK01000042">
    <property type="protein sequence ID" value="RFF29745.1"/>
    <property type="molecule type" value="Genomic_DNA"/>
</dbReference>
<protein>
    <submittedName>
        <fullName evidence="5">Helix-turn-helix domain-containing protein</fullName>
    </submittedName>
</protein>
<name>A0A3E1K6V2_9GAMM</name>
<dbReference type="PROSITE" id="PS00041">
    <property type="entry name" value="HTH_ARAC_FAMILY_1"/>
    <property type="match status" value="1"/>
</dbReference>
<evidence type="ECO:0000256" key="3">
    <source>
        <dbReference type="ARBA" id="ARBA00023163"/>
    </source>
</evidence>
<comment type="caution">
    <text evidence="5">The sequence shown here is derived from an EMBL/GenBank/DDBJ whole genome shotgun (WGS) entry which is preliminary data.</text>
</comment>
<dbReference type="InterPro" id="IPR002818">
    <property type="entry name" value="DJ-1/PfpI"/>
</dbReference>
<proteinExistence type="predicted"/>
<dbReference type="InterPro" id="IPR009057">
    <property type="entry name" value="Homeodomain-like_sf"/>
</dbReference>
<dbReference type="InterPro" id="IPR018060">
    <property type="entry name" value="HTH_AraC"/>
</dbReference>
<sequence>MDSPSRGERPIEIAILALDRATASPIYGMQELLAAPGRDWPAVVEGRKGCSMIDVRIASMDARPVELAQGAVVRPGRGLDAGYRPDAVCLLEVVLDPEDAPERLYAREIDWLRRYHAAGGVIATACTGALVLAETGLLSGLAATTHWGYCDFLARRHPDVQVQPDRILLATGAGERLIMAGGGTSWMDLGLYLIARFCGGQEAVRAAKIHLIDWHQAGQQAFAALAVTRQSQDALIANAQAWIAEHYEESSPVARMVELTGLNERTFKRRFRKATGMAPIDYVLTLRLEEAKQMLEAGEEPVEAIAEAVGYQDAAFFGRKFAARVGLTPLQYRRKFRGIRRLAG</sequence>
<dbReference type="Pfam" id="PF01965">
    <property type="entry name" value="DJ-1_PfpI"/>
    <property type="match status" value="1"/>
</dbReference>
<keyword evidence="1" id="KW-0805">Transcription regulation</keyword>
<feature type="domain" description="HTH araC/xylS-type" evidence="4">
    <location>
        <begin position="237"/>
        <end position="335"/>
    </location>
</feature>
<evidence type="ECO:0000313" key="5">
    <source>
        <dbReference type="EMBL" id="RFF29745.1"/>
    </source>
</evidence>
<evidence type="ECO:0000256" key="2">
    <source>
        <dbReference type="ARBA" id="ARBA00023125"/>
    </source>
</evidence>
<dbReference type="SUPFAM" id="SSF52317">
    <property type="entry name" value="Class I glutamine amidotransferase-like"/>
    <property type="match status" value="1"/>
</dbReference>
<evidence type="ECO:0000313" key="6">
    <source>
        <dbReference type="Proteomes" id="UP000260351"/>
    </source>
</evidence>
<organism evidence="5 6">
    <name type="scientific">Wenzhouxiangella sediminis</name>
    <dbReference type="NCBI Taxonomy" id="1792836"/>
    <lineage>
        <taxon>Bacteria</taxon>
        <taxon>Pseudomonadati</taxon>
        <taxon>Pseudomonadota</taxon>
        <taxon>Gammaproteobacteria</taxon>
        <taxon>Chromatiales</taxon>
        <taxon>Wenzhouxiangellaceae</taxon>
        <taxon>Wenzhouxiangella</taxon>
    </lineage>
</organism>
<dbReference type="RefSeq" id="WP_116651330.1">
    <property type="nucleotide sequence ID" value="NZ_QUZK01000042.1"/>
</dbReference>
<evidence type="ECO:0000256" key="1">
    <source>
        <dbReference type="ARBA" id="ARBA00023015"/>
    </source>
</evidence>
<evidence type="ECO:0000259" key="4">
    <source>
        <dbReference type="PROSITE" id="PS01124"/>
    </source>
</evidence>
<dbReference type="Proteomes" id="UP000260351">
    <property type="component" value="Unassembled WGS sequence"/>
</dbReference>
<dbReference type="SMART" id="SM00342">
    <property type="entry name" value="HTH_ARAC"/>
    <property type="match status" value="1"/>
</dbReference>
<dbReference type="InterPro" id="IPR029062">
    <property type="entry name" value="Class_I_gatase-like"/>
</dbReference>
<dbReference type="InterPro" id="IPR018062">
    <property type="entry name" value="HTH_AraC-typ_CS"/>
</dbReference>
<accession>A0A3E1K6V2</accession>
<dbReference type="AlphaFoldDB" id="A0A3E1K6V2"/>
<dbReference type="GO" id="GO:0003700">
    <property type="term" value="F:DNA-binding transcription factor activity"/>
    <property type="evidence" value="ECO:0007669"/>
    <property type="project" value="InterPro"/>
</dbReference>
<dbReference type="Pfam" id="PF12833">
    <property type="entry name" value="HTH_18"/>
    <property type="match status" value="1"/>
</dbReference>
<gene>
    <name evidence="5" type="ORF">DZC52_11755</name>
</gene>
<dbReference type="Gene3D" id="3.40.50.880">
    <property type="match status" value="1"/>
</dbReference>
<keyword evidence="2" id="KW-0238">DNA-binding</keyword>
<dbReference type="InterPro" id="IPR052158">
    <property type="entry name" value="INH-QAR"/>
</dbReference>
<dbReference type="PANTHER" id="PTHR43130">
    <property type="entry name" value="ARAC-FAMILY TRANSCRIPTIONAL REGULATOR"/>
    <property type="match status" value="1"/>
</dbReference>
<keyword evidence="3" id="KW-0804">Transcription</keyword>
<reference evidence="5 6" key="1">
    <citation type="submission" date="2018-08" db="EMBL/GenBank/DDBJ databases">
        <title>Wenzhouxiangella salilacus sp. nov., a novel bacterium isolated from a saline lake in Xinjiang Province, China.</title>
        <authorList>
            <person name="Han S."/>
        </authorList>
    </citation>
    <scope>NUCLEOTIDE SEQUENCE [LARGE SCALE GENOMIC DNA]</scope>
    <source>
        <strain evidence="5 6">XDB06</strain>
    </source>
</reference>
<dbReference type="PROSITE" id="PS01124">
    <property type="entry name" value="HTH_ARAC_FAMILY_2"/>
    <property type="match status" value="1"/>
</dbReference>